<name>A0ABX1RC97_9PSEU</name>
<dbReference type="InterPro" id="IPR027417">
    <property type="entry name" value="P-loop_NTPase"/>
</dbReference>
<evidence type="ECO:0000256" key="3">
    <source>
        <dbReference type="ARBA" id="ARBA00022741"/>
    </source>
</evidence>
<keyword evidence="3" id="KW-0547">Nucleotide-binding</keyword>
<gene>
    <name evidence="6" type="ORF">HF577_11195</name>
</gene>
<evidence type="ECO:0000256" key="4">
    <source>
        <dbReference type="ARBA" id="ARBA00022840"/>
    </source>
</evidence>
<evidence type="ECO:0000256" key="1">
    <source>
        <dbReference type="ARBA" id="ARBA00005417"/>
    </source>
</evidence>
<accession>A0ABX1RC97</accession>
<dbReference type="PANTHER" id="PTHR43776">
    <property type="entry name" value="TRANSPORT ATP-BINDING PROTEIN"/>
    <property type="match status" value="1"/>
</dbReference>
<comment type="caution">
    <text evidence="6">The sequence shown here is derived from an EMBL/GenBank/DDBJ whole genome shotgun (WGS) entry which is preliminary data.</text>
</comment>
<protein>
    <submittedName>
        <fullName evidence="6">ABC transporter ATP-binding protein</fullName>
    </submittedName>
</protein>
<dbReference type="SUPFAM" id="SSF52540">
    <property type="entry name" value="P-loop containing nucleoside triphosphate hydrolases"/>
    <property type="match status" value="1"/>
</dbReference>
<organism evidence="6 7">
    <name type="scientific">Pseudonocardia xinjiangensis</name>
    <dbReference type="NCBI Taxonomy" id="75289"/>
    <lineage>
        <taxon>Bacteria</taxon>
        <taxon>Bacillati</taxon>
        <taxon>Actinomycetota</taxon>
        <taxon>Actinomycetes</taxon>
        <taxon>Pseudonocardiales</taxon>
        <taxon>Pseudonocardiaceae</taxon>
        <taxon>Pseudonocardia</taxon>
    </lineage>
</organism>
<dbReference type="Gene3D" id="3.40.50.300">
    <property type="entry name" value="P-loop containing nucleotide triphosphate hydrolases"/>
    <property type="match status" value="1"/>
</dbReference>
<dbReference type="PANTHER" id="PTHR43776:SF7">
    <property type="entry name" value="D,D-DIPEPTIDE TRANSPORT ATP-BINDING PROTEIN DDPF-RELATED"/>
    <property type="match status" value="1"/>
</dbReference>
<keyword evidence="7" id="KW-1185">Reference proteome</keyword>
<dbReference type="InterPro" id="IPR013563">
    <property type="entry name" value="Oligopep_ABC_C"/>
</dbReference>
<evidence type="ECO:0000313" key="7">
    <source>
        <dbReference type="Proteomes" id="UP001296706"/>
    </source>
</evidence>
<feature type="domain" description="Oligopeptide/dipeptide ABC transporter C-terminal" evidence="5">
    <location>
        <begin position="90"/>
        <end position="137"/>
    </location>
</feature>
<reference evidence="6 7" key="1">
    <citation type="submission" date="2020-04" db="EMBL/GenBank/DDBJ databases">
        <authorList>
            <person name="Klaysubun C."/>
            <person name="Duangmal K."/>
            <person name="Lipun K."/>
        </authorList>
    </citation>
    <scope>NUCLEOTIDE SEQUENCE [LARGE SCALE GENOMIC DNA]</scope>
    <source>
        <strain evidence="6 7">JCM 11839</strain>
    </source>
</reference>
<dbReference type="InterPro" id="IPR050319">
    <property type="entry name" value="ABC_transp_ATP-bind"/>
</dbReference>
<evidence type="ECO:0000256" key="2">
    <source>
        <dbReference type="ARBA" id="ARBA00022448"/>
    </source>
</evidence>
<keyword evidence="2" id="KW-0813">Transport</keyword>
<comment type="similarity">
    <text evidence="1">Belongs to the ABC transporter superfamily.</text>
</comment>
<dbReference type="Pfam" id="PF08352">
    <property type="entry name" value="oligo_HPY"/>
    <property type="match status" value="1"/>
</dbReference>
<dbReference type="GO" id="GO:0005524">
    <property type="term" value="F:ATP binding"/>
    <property type="evidence" value="ECO:0007669"/>
    <property type="project" value="UniProtKB-KW"/>
</dbReference>
<evidence type="ECO:0000313" key="6">
    <source>
        <dbReference type="EMBL" id="NMH77647.1"/>
    </source>
</evidence>
<evidence type="ECO:0000259" key="5">
    <source>
        <dbReference type="Pfam" id="PF08352"/>
    </source>
</evidence>
<keyword evidence="4 6" id="KW-0067">ATP-binding</keyword>
<dbReference type="Proteomes" id="UP001296706">
    <property type="component" value="Unassembled WGS sequence"/>
</dbReference>
<sequence>MRLTGGPDDGRPDGQRQRGGIARSIALNPDLLIADEPTSSLDVSVQARILDLFRDLQAQLRFACLFISHDLAVIGALAARVGVMHRGRIVEQGSTAQVLQAPRHRYTQRLLASAPVADPTEQQRRRAIWHTIRDAQPEVAAPSAS</sequence>
<dbReference type="EMBL" id="JAAXKY010000027">
    <property type="protein sequence ID" value="NMH77647.1"/>
    <property type="molecule type" value="Genomic_DNA"/>
</dbReference>
<proteinExistence type="inferred from homology"/>